<keyword evidence="2" id="KW-1185">Reference proteome</keyword>
<name>A0ACB5S5W7_9PEZI</name>
<protein>
    <submittedName>
        <fullName evidence="1">Uncharacterized protein</fullName>
    </submittedName>
</protein>
<proteinExistence type="predicted"/>
<comment type="caution">
    <text evidence="1">The sequence shown here is derived from an EMBL/GenBank/DDBJ whole genome shotgun (WGS) entry which is preliminary data.</text>
</comment>
<dbReference type="EMBL" id="BSXG01000044">
    <property type="protein sequence ID" value="GME28122.1"/>
    <property type="molecule type" value="Genomic_DNA"/>
</dbReference>
<organism evidence="1 2">
    <name type="scientific">Neofusicoccum parvum</name>
    <dbReference type="NCBI Taxonomy" id="310453"/>
    <lineage>
        <taxon>Eukaryota</taxon>
        <taxon>Fungi</taxon>
        <taxon>Dikarya</taxon>
        <taxon>Ascomycota</taxon>
        <taxon>Pezizomycotina</taxon>
        <taxon>Dothideomycetes</taxon>
        <taxon>Dothideomycetes incertae sedis</taxon>
        <taxon>Botryosphaeriales</taxon>
        <taxon>Botryosphaeriaceae</taxon>
        <taxon>Neofusicoccum</taxon>
    </lineage>
</organism>
<evidence type="ECO:0000313" key="2">
    <source>
        <dbReference type="Proteomes" id="UP001165186"/>
    </source>
</evidence>
<sequence>MDTTPKGRPRASTHPSPCTGSSSSSSSSSSSHAHHNDPSAPAQRNPPTTIRPRPRRQTASAAATSHRASAAKTAPLLLTPKHELLKRFEFRDSDDDDSGGDNAWPEAARRRRGEAVASASASAVSSSRTAEPGGLVGEGAWAGGLVSERGGEAVVRRRRGGAAARVERHDSADLEAPGVRVKMEGVGLGLVGDEGVEGEGEERSPPSPSPWYGQVARLRRFFSKGGTAAEALMPGARTPEGLEASEGGWPAAVPSPRRASLLGRVWSGRKKREAVQRAGRSNATEEDDNGEEEDGDDGEQVELLDFLNQTRVHPLPASASSPAGNAATETATTTMTTAFSRATTDGASCPPTRNNTPHHRPPPPPPRPVRAAPSRQTRSLDHPRRPSSPLAHRPNTHRPRTAAAAESGCPSTGTRFLLRSDTAAPNGRLHAFISRGRGGARSEPDLLAAAPPAAAELEALWWGRSGRAWGPTRLGMRVLEGRDDREGWWRWVEEREGRAEAEGREAGERRLVGVRARIREWKEGCGREAWPVGVEMVEEGETAGSVWSAEEVGEEEMGRLRVAEGWVPGFEGRLLRRKQRFQARQERMAREREERERSAREMSEGGETSEREGDEGGQAVTVGGPRYETLVASEAPTMGGAASSGGKETDWVVRTDAVDVD</sequence>
<evidence type="ECO:0000313" key="1">
    <source>
        <dbReference type="EMBL" id="GME28122.1"/>
    </source>
</evidence>
<gene>
    <name evidence="1" type="primary">g7544</name>
    <name evidence="1" type="ORF">NpPPO83_00007544</name>
</gene>
<dbReference type="Proteomes" id="UP001165186">
    <property type="component" value="Unassembled WGS sequence"/>
</dbReference>
<reference evidence="1" key="1">
    <citation type="submission" date="2024-09" db="EMBL/GenBank/DDBJ databases">
        <title>Draft Genome Sequences of Neofusicoccum parvum.</title>
        <authorList>
            <person name="Ashida A."/>
            <person name="Camagna M."/>
            <person name="Tanaka A."/>
            <person name="Takemoto D."/>
        </authorList>
    </citation>
    <scope>NUCLEOTIDE SEQUENCE</scope>
    <source>
        <strain evidence="1">PPO83</strain>
    </source>
</reference>
<accession>A0ACB5S5W7</accession>